<protein>
    <recommendedName>
        <fullName evidence="3">Reverse transcriptase Ty1/copia-type domain-containing protein</fullName>
    </recommendedName>
</protein>
<proteinExistence type="predicted"/>
<feature type="domain" description="Reverse transcriptase Ty1/copia-type" evidence="3">
    <location>
        <begin position="343"/>
        <end position="415"/>
    </location>
</feature>
<evidence type="ECO:0000259" key="3">
    <source>
        <dbReference type="Pfam" id="PF07727"/>
    </source>
</evidence>
<dbReference type="PANTHER" id="PTHR11439:SF461">
    <property type="entry name" value="OS10G0432200 PROTEIN"/>
    <property type="match status" value="1"/>
</dbReference>
<keyword evidence="2" id="KW-1133">Transmembrane helix</keyword>
<evidence type="ECO:0000256" key="1">
    <source>
        <dbReference type="SAM" id="MobiDB-lite"/>
    </source>
</evidence>
<dbReference type="Pfam" id="PF07727">
    <property type="entry name" value="RVT_2"/>
    <property type="match status" value="2"/>
</dbReference>
<organism evidence="4">
    <name type="scientific">Fagus sylvatica</name>
    <name type="common">Beechnut</name>
    <dbReference type="NCBI Taxonomy" id="28930"/>
    <lineage>
        <taxon>Eukaryota</taxon>
        <taxon>Viridiplantae</taxon>
        <taxon>Streptophyta</taxon>
        <taxon>Embryophyta</taxon>
        <taxon>Tracheophyta</taxon>
        <taxon>Spermatophyta</taxon>
        <taxon>Magnoliopsida</taxon>
        <taxon>eudicotyledons</taxon>
        <taxon>Gunneridae</taxon>
        <taxon>Pentapetalae</taxon>
        <taxon>rosids</taxon>
        <taxon>fabids</taxon>
        <taxon>Fagales</taxon>
        <taxon>Fagaceae</taxon>
        <taxon>Fagus</taxon>
    </lineage>
</organism>
<sequence>MIIFIKCRKLWRYVTSATPKPIPQAPVTDSFDSDDDSAFVLIIPVDDFETASMWKQLAVANLPLKYAEDIELFAKYMDCRRFTQFMMGFCEDFEPTRAAFLFLHLMLLSRNLFFKRIDVLTITYLLRMLFWLLLVLQRLLLINLVVIASSAAVVSSSDLSTPIDDPMVIVSQHEIMFHRYISQPSPTLFVTSANKSWLLDSACCNHMTPYASHFSHKTHFAPYPVIYTANSSHMYDPLTGKLLGISRKIRRLFELCNLQIPSHLVSSSVVATTLSLDLWHSRLGHSSLSCLQLLASQVDLYPNLVKDFALPPSSLDVPSSTSSPAAGSPTQIPHHQHHLRHSHRIKTRADGFVEHYKACLVAKGFTQEYGIDYEETFAPVAHLTFVQSLLAVVTVLHWPLFQMDVKNAFLNSDLLKQPPTLILRIKFFIFVVLFMALSKPLVDDMIITSDDTACIRDLQKCLSQHFKMKYLGTLSYFLDLEVASSSDDYYLSQAQTGQGIPLTVSTTGYCFLLGSSLISWCSKKQSVVARSSTEAEYRALVDATSDTPLASLAPD</sequence>
<dbReference type="EMBL" id="OIVN01000800">
    <property type="protein sequence ID" value="SPC85755.1"/>
    <property type="molecule type" value="Genomic_DNA"/>
</dbReference>
<feature type="region of interest" description="Disordered" evidence="1">
    <location>
        <begin position="316"/>
        <end position="339"/>
    </location>
</feature>
<dbReference type="PANTHER" id="PTHR11439">
    <property type="entry name" value="GAG-POL-RELATED RETROTRANSPOSON"/>
    <property type="match status" value="1"/>
</dbReference>
<dbReference type="CDD" id="cd09272">
    <property type="entry name" value="RNase_HI_RT_Ty1"/>
    <property type="match status" value="1"/>
</dbReference>
<keyword evidence="2" id="KW-0812">Transmembrane</keyword>
<feature type="compositionally biased region" description="Low complexity" evidence="1">
    <location>
        <begin position="316"/>
        <end position="330"/>
    </location>
</feature>
<evidence type="ECO:0000313" key="4">
    <source>
        <dbReference type="EMBL" id="SPC85755.1"/>
    </source>
</evidence>
<feature type="domain" description="Reverse transcriptase Ty1/copia-type" evidence="3">
    <location>
        <begin position="442"/>
        <end position="495"/>
    </location>
</feature>
<feature type="transmembrane region" description="Helical" evidence="2">
    <location>
        <begin position="380"/>
        <end position="401"/>
    </location>
</feature>
<accession>A0A2N9FF70</accession>
<dbReference type="AlphaFoldDB" id="A0A2N9FF70"/>
<dbReference type="InterPro" id="IPR013103">
    <property type="entry name" value="RVT_2"/>
</dbReference>
<feature type="transmembrane region" description="Helical" evidence="2">
    <location>
        <begin position="113"/>
        <end position="134"/>
    </location>
</feature>
<keyword evidence="2" id="KW-0472">Membrane</keyword>
<evidence type="ECO:0000256" key="2">
    <source>
        <dbReference type="SAM" id="Phobius"/>
    </source>
</evidence>
<name>A0A2N9FF70_FAGSY</name>
<gene>
    <name evidence="4" type="ORF">FSB_LOCUS13637</name>
</gene>
<reference evidence="4" key="1">
    <citation type="submission" date="2018-02" db="EMBL/GenBank/DDBJ databases">
        <authorList>
            <person name="Cohen D.B."/>
            <person name="Kent A.D."/>
        </authorList>
    </citation>
    <scope>NUCLEOTIDE SEQUENCE</scope>
</reference>
<feature type="transmembrane region" description="Helical" evidence="2">
    <location>
        <begin position="421"/>
        <end position="437"/>
    </location>
</feature>